<reference evidence="1 2" key="1">
    <citation type="submission" date="2020-10" db="EMBL/GenBank/DDBJ databases">
        <title>Genome sequencing of Bifidobacterium longum subsp. longum KCTC 5915.</title>
        <authorList>
            <person name="Kim J."/>
        </authorList>
    </citation>
    <scope>NUCLEOTIDE SEQUENCE [LARGE SCALE GENOMIC DNA]</scope>
    <source>
        <strain evidence="1 2">KCTC 5915</strain>
    </source>
</reference>
<proteinExistence type="predicted"/>
<dbReference type="Proteomes" id="UP000593918">
    <property type="component" value="Chromosome"/>
</dbReference>
<dbReference type="EMBL" id="CP062943">
    <property type="protein sequence ID" value="QOL56019.1"/>
    <property type="molecule type" value="Genomic_DNA"/>
</dbReference>
<gene>
    <name evidence="1" type="ORF">BL5915_04435</name>
</gene>
<dbReference type="AlphaFoldDB" id="A0A7L9UNF9"/>
<sequence>MAKKKRVLFFSGGEIDKDGQMHQWTVAKWSQLFTAIQRNAPEDNNVTHRGRKYIATPHTSKSGEPYFRVTVARYKADWPDVETKDHAAPLSVKEYACVFPVPGYPYIAVFKSSAGPAVGALEALINSILETALTEGEFELQPVLRRNAKERLEESVGVSRITVRYLGSGLSGGFDEYESGSKIDRAVKGTLGIEGLSDADYSVSLGISLKRPKAVGPAQDALGKELRKLLKDVDPQNNGVIDKLQASVLHEKDDSKLQSEPIDFIRDRITETVEFGEDDDSLLADSDIEAGVAKAIKAFKETIRNS</sequence>
<protein>
    <submittedName>
        <fullName evidence="1">Uncharacterized protein</fullName>
    </submittedName>
</protein>
<evidence type="ECO:0000313" key="1">
    <source>
        <dbReference type="EMBL" id="QOL56019.1"/>
    </source>
</evidence>
<name>A0A7L9UNF9_BIFLL</name>
<dbReference type="RefSeq" id="WP_007058086.1">
    <property type="nucleotide sequence ID" value="NZ_CP062943.1"/>
</dbReference>
<organism evidence="1 2">
    <name type="scientific">Bifidobacterium longum subsp. longum</name>
    <dbReference type="NCBI Taxonomy" id="1679"/>
    <lineage>
        <taxon>Bacteria</taxon>
        <taxon>Bacillati</taxon>
        <taxon>Actinomycetota</taxon>
        <taxon>Actinomycetes</taxon>
        <taxon>Bifidobacteriales</taxon>
        <taxon>Bifidobacteriaceae</taxon>
        <taxon>Bifidobacterium</taxon>
    </lineage>
</organism>
<evidence type="ECO:0000313" key="2">
    <source>
        <dbReference type="Proteomes" id="UP000593918"/>
    </source>
</evidence>
<accession>A0A7L9UNF9</accession>